<protein>
    <submittedName>
        <fullName evidence="2">Uncharacterized protein</fullName>
    </submittedName>
</protein>
<dbReference type="AlphaFoldDB" id="H8MFA0"/>
<dbReference type="Proteomes" id="UP000007587">
    <property type="component" value="Chromosome"/>
</dbReference>
<dbReference type="KEGG" id="ccx:COCOR_04419"/>
<proteinExistence type="predicted"/>
<name>H8MFA0_CORCM</name>
<dbReference type="HOGENOM" id="CLU_324099_0_0_7"/>
<keyword evidence="3" id="KW-1185">Reference proteome</keyword>
<evidence type="ECO:0000313" key="3">
    <source>
        <dbReference type="Proteomes" id="UP000007587"/>
    </source>
</evidence>
<dbReference type="STRING" id="1144275.COCOR_04419"/>
<dbReference type="eggNOG" id="ENOG5030VYA">
    <property type="taxonomic scope" value="Bacteria"/>
</dbReference>
<feature type="region of interest" description="Disordered" evidence="1">
    <location>
        <begin position="1"/>
        <end position="26"/>
    </location>
</feature>
<dbReference type="EMBL" id="CP003389">
    <property type="protein sequence ID" value="AFE05820.1"/>
    <property type="molecule type" value="Genomic_DNA"/>
</dbReference>
<evidence type="ECO:0000313" key="2">
    <source>
        <dbReference type="EMBL" id="AFE05820.1"/>
    </source>
</evidence>
<evidence type="ECO:0000256" key="1">
    <source>
        <dbReference type="SAM" id="MobiDB-lite"/>
    </source>
</evidence>
<dbReference type="InParanoid" id="H8MFA0"/>
<organism evidence="2 3">
    <name type="scientific">Corallococcus coralloides (strain ATCC 25202 / DSM 2259 / NBRC 100086 / M2)</name>
    <name type="common">Myxococcus coralloides</name>
    <dbReference type="NCBI Taxonomy" id="1144275"/>
    <lineage>
        <taxon>Bacteria</taxon>
        <taxon>Pseudomonadati</taxon>
        <taxon>Myxococcota</taxon>
        <taxon>Myxococcia</taxon>
        <taxon>Myxococcales</taxon>
        <taxon>Cystobacterineae</taxon>
        <taxon>Myxococcaceae</taxon>
        <taxon>Corallococcus</taxon>
    </lineage>
</organism>
<reference evidence="2 3" key="1">
    <citation type="journal article" date="2012" name="J. Bacteriol.">
        <title>Complete Genome Sequence of the Fruiting Myxobacterium Corallococcus coralloides DSM 2259.</title>
        <authorList>
            <person name="Huntley S."/>
            <person name="Zhang Y."/>
            <person name="Treuner-Lange A."/>
            <person name="Kneip S."/>
            <person name="Sensen C.W."/>
            <person name="Sogaard-Andersen L."/>
        </authorList>
    </citation>
    <scope>NUCLEOTIDE SEQUENCE [LARGE SCALE GENOMIC DNA]</scope>
    <source>
        <strain evidence="3">ATCC 25202 / DSM 2259 / NBRC 100086 / M2</strain>
    </source>
</reference>
<sequence>MAQRKAPRSTMNGSRKPPPTPDPRLPTEEQLRKALTAPLLLPAQGGAPRPPPLMVAELAVALLRVYRTGKSEVALYWPEPPDVSVIYPLACLALLLAPGPQENGQRRDPPARFRVLYLPWNTRTGTGLQTVLVDRDTIYRANAGHLYRYHPGLPTSSPRTDGWEAFHQALIRVKDLSGEVKHKGYKHRKLPEYQHPCLLEVVPQCSAGNLEAERPILHRARTHTILNKIRPGNVDDPASAPFMLFGLHRDETEKTQLRTALERTPPPLHAVVLDARRRSIDALGAEWHASLEFILAELRNIHGTLPVLAVTDEPYIQHILATTLLPAHHGLPWLESVPTFARHSIRRPGALFEEPPSFVPSGAQEIQSSSFEGTTLKLISQIRTLRKKARDLRDFEADLALRDLQRAVRRCSRLTSGVENLSDFVYQEIDHDDDITHDLMAPYDVRAPFRRITSSIGSALHLTMHESIGALDERLNAFSQEVREAPPMARLLRDTLKRTFAKSANTIVVLPIPMEAAHAQKALIDDWAMGAEVRERISEAKLQFLDIRGLQAELEAELARRIQTAILVAPPPSLALEVMALPTLPEHLILLADMDHLRQIGDGAMRLSKLREFENLAARFGRLGKAAAEEIQRHHGHPAPLHLDEFDLDDYVPSARERTINLLSAEDDRGGALIELRTNQGVRIHARPKTKLVLFDREAPANPFYEKEAQQAKQGDQLCVIGEQFEDMARTLIDLRVPADEVRAYHEEVRQRISLLAGGLSEKARAIYDRIQKTGHQPPSHDRIIDWIRVDAYLSEDVRTVRPHAPWRIEDFLAFTRALGISETRARRYWSTIQGTRSRRLSVGLLRHEAYRTVLVKPYSIVVPTEIEALRAFAEQHVDEITDIIVKEIPS</sequence>
<accession>H8MFA0</accession>
<reference evidence="3" key="2">
    <citation type="submission" date="2012-03" db="EMBL/GenBank/DDBJ databases">
        <title>Genome sequence of the fruiting myxobacterium Corallococcus coralloides DSM 2259.</title>
        <authorList>
            <person name="Huntley S."/>
            <person name="Zhang Y."/>
            <person name="Treuner-Lange A."/>
            <person name="Sensen C.W."/>
            <person name="Sogaard-Andersen L."/>
        </authorList>
    </citation>
    <scope>NUCLEOTIDE SEQUENCE [LARGE SCALE GENOMIC DNA]</scope>
    <source>
        <strain evidence="3">ATCC 25202 / DSM 2259 / NBRC 100086 / M2</strain>
    </source>
</reference>
<gene>
    <name evidence="2" type="ordered locus">COCOR_04419</name>
</gene>